<dbReference type="InterPro" id="IPR002201">
    <property type="entry name" value="Glyco_trans_9"/>
</dbReference>
<keyword evidence="4" id="KW-1185">Reference proteome</keyword>
<evidence type="ECO:0000313" key="3">
    <source>
        <dbReference type="EMBL" id="GEO08004.1"/>
    </source>
</evidence>
<dbReference type="GO" id="GO:0005829">
    <property type="term" value="C:cytosol"/>
    <property type="evidence" value="ECO:0007669"/>
    <property type="project" value="TreeGrafter"/>
</dbReference>
<sequence>MIKKIAVLRANALGDYIFVLPALQALRETFADAEIVLLGRQWHKEYLAMRPGPVDRVVVVPLYPGISEREGYIPDEEELSKFFSEMQNESFDLAFQLHGGGRNSNPFLLRLGAKTTVGLKTPDAAALDINVPYVYYFNETMRYLEVVGRVGAKTRNIQPSISVIEKDIEEARQVVKNPAAKPVAIIHPGASDIRRRWPGENFARIADHLAELGFHVCITGLAWEREIVDAVINNVVYKDCVQDLSDKLSLGGTTGLLSFADIIISNDTGPLHVARALQKPSVGIFWCANIINAAPMTTTLNRNLLSWTLNCPLCDLSSFKFNETASTCDHNTSMVADVTIEEVKEAIDEVLDTALSVQMNVA</sequence>
<name>A0A512B7S0_9BACT</name>
<keyword evidence="2 3" id="KW-0808">Transferase</keyword>
<reference evidence="3 4" key="1">
    <citation type="submission" date="2019-07" db="EMBL/GenBank/DDBJ databases">
        <title>Whole genome shotgun sequence of Segetibacter aerophilus NBRC 106135.</title>
        <authorList>
            <person name="Hosoyama A."/>
            <person name="Uohara A."/>
            <person name="Ohji S."/>
            <person name="Ichikawa N."/>
        </authorList>
    </citation>
    <scope>NUCLEOTIDE SEQUENCE [LARGE SCALE GENOMIC DNA]</scope>
    <source>
        <strain evidence="3 4">NBRC 106135</strain>
    </source>
</reference>
<dbReference type="RefSeq" id="WP_147201944.1">
    <property type="nucleotide sequence ID" value="NZ_BJYT01000001.1"/>
</dbReference>
<dbReference type="Pfam" id="PF01075">
    <property type="entry name" value="Glyco_transf_9"/>
    <property type="match status" value="1"/>
</dbReference>
<dbReference type="GO" id="GO:0009244">
    <property type="term" value="P:lipopolysaccharide core region biosynthetic process"/>
    <property type="evidence" value="ECO:0007669"/>
    <property type="project" value="TreeGrafter"/>
</dbReference>
<accession>A0A512B7S0</accession>
<protein>
    <submittedName>
        <fullName evidence="3">Glycosyl transferase family 9</fullName>
    </submittedName>
</protein>
<organism evidence="3 4">
    <name type="scientific">Segetibacter aerophilus</name>
    <dbReference type="NCBI Taxonomy" id="670293"/>
    <lineage>
        <taxon>Bacteria</taxon>
        <taxon>Pseudomonadati</taxon>
        <taxon>Bacteroidota</taxon>
        <taxon>Chitinophagia</taxon>
        <taxon>Chitinophagales</taxon>
        <taxon>Chitinophagaceae</taxon>
        <taxon>Segetibacter</taxon>
    </lineage>
</organism>
<dbReference type="PANTHER" id="PTHR30160:SF1">
    <property type="entry name" value="LIPOPOLYSACCHARIDE 1,2-N-ACETYLGLUCOSAMINETRANSFERASE-RELATED"/>
    <property type="match status" value="1"/>
</dbReference>
<dbReference type="CDD" id="cd03789">
    <property type="entry name" value="GT9_LPS_heptosyltransferase"/>
    <property type="match status" value="1"/>
</dbReference>
<dbReference type="OrthoDB" id="642366at2"/>
<evidence type="ECO:0000256" key="1">
    <source>
        <dbReference type="ARBA" id="ARBA00022676"/>
    </source>
</evidence>
<dbReference type="Gene3D" id="3.40.50.2000">
    <property type="entry name" value="Glycogen Phosphorylase B"/>
    <property type="match status" value="2"/>
</dbReference>
<dbReference type="InterPro" id="IPR051199">
    <property type="entry name" value="LPS_LOS_Heptosyltrfase"/>
</dbReference>
<evidence type="ECO:0000313" key="4">
    <source>
        <dbReference type="Proteomes" id="UP000321513"/>
    </source>
</evidence>
<evidence type="ECO:0000256" key="2">
    <source>
        <dbReference type="ARBA" id="ARBA00022679"/>
    </source>
</evidence>
<dbReference type="Proteomes" id="UP000321513">
    <property type="component" value="Unassembled WGS sequence"/>
</dbReference>
<keyword evidence="1" id="KW-0328">Glycosyltransferase</keyword>
<dbReference type="AlphaFoldDB" id="A0A512B7S0"/>
<gene>
    <name evidence="3" type="ORF">SAE01_05000</name>
</gene>
<proteinExistence type="predicted"/>
<dbReference type="SUPFAM" id="SSF53756">
    <property type="entry name" value="UDP-Glycosyltransferase/glycogen phosphorylase"/>
    <property type="match status" value="1"/>
</dbReference>
<comment type="caution">
    <text evidence="3">The sequence shown here is derived from an EMBL/GenBank/DDBJ whole genome shotgun (WGS) entry which is preliminary data.</text>
</comment>
<dbReference type="PANTHER" id="PTHR30160">
    <property type="entry name" value="TETRAACYLDISACCHARIDE 4'-KINASE-RELATED"/>
    <property type="match status" value="1"/>
</dbReference>
<dbReference type="EMBL" id="BJYT01000001">
    <property type="protein sequence ID" value="GEO08004.1"/>
    <property type="molecule type" value="Genomic_DNA"/>
</dbReference>
<dbReference type="GO" id="GO:0008713">
    <property type="term" value="F:ADP-heptose-lipopolysaccharide heptosyltransferase activity"/>
    <property type="evidence" value="ECO:0007669"/>
    <property type="project" value="TreeGrafter"/>
</dbReference>